<feature type="domain" description="UBA" evidence="2">
    <location>
        <begin position="942"/>
        <end position="983"/>
    </location>
</feature>
<evidence type="ECO:0000313" key="4">
    <source>
        <dbReference type="Proteomes" id="UP000694843"/>
    </source>
</evidence>
<dbReference type="Proteomes" id="UP000694843">
    <property type="component" value="Unplaced"/>
</dbReference>
<feature type="domain" description="UMA" evidence="3">
    <location>
        <begin position="9"/>
        <end position="54"/>
    </location>
</feature>
<dbReference type="OrthoDB" id="2018023at2759"/>
<organism evidence="4 5">
    <name type="scientific">Hyalella azteca</name>
    <name type="common">Amphipod</name>
    <dbReference type="NCBI Taxonomy" id="294128"/>
    <lineage>
        <taxon>Eukaryota</taxon>
        <taxon>Metazoa</taxon>
        <taxon>Ecdysozoa</taxon>
        <taxon>Arthropoda</taxon>
        <taxon>Crustacea</taxon>
        <taxon>Multicrustacea</taxon>
        <taxon>Malacostraca</taxon>
        <taxon>Eumalacostraca</taxon>
        <taxon>Peracarida</taxon>
        <taxon>Amphipoda</taxon>
        <taxon>Senticaudata</taxon>
        <taxon>Talitrida</taxon>
        <taxon>Talitroidea</taxon>
        <taxon>Hyalellidae</taxon>
        <taxon>Hyalella</taxon>
    </lineage>
</organism>
<accession>A0A8B7NQ72</accession>
<feature type="compositionally biased region" description="Polar residues" evidence="1">
    <location>
        <begin position="655"/>
        <end position="676"/>
    </location>
</feature>
<dbReference type="PROSITE" id="PS50030">
    <property type="entry name" value="UBA"/>
    <property type="match status" value="2"/>
</dbReference>
<feature type="compositionally biased region" description="Low complexity" evidence="1">
    <location>
        <begin position="706"/>
        <end position="718"/>
    </location>
</feature>
<sequence length="983" mass="108209">MPDEPGSYVSGVPVRISEAFRPPRKVTLPSSCPHAVDAELLTEEYDVTVETAAISWIEDYHQRKEESANKRQENVKIYRQRKIQRKAQLEEEIKQKEEEDEKRRQKELEEEEERRRLARIEEEKLEIEKERAELARLSEEMLEKEKLEFMRLKNEKLEKERAEKEKVLKEKAEQERMEQINMARLTKESVREKISCVIDTPNANDESVNNSNVVSSATMADDDTESEIFPQDLSVKPTDNADLVGCQDDLDREKSVSRDKAVESSTKTTSFPCSVSNSVADPQLASTSSNLASQAQRTIPEVGGNSTLINFEDFEADRNDPFDRATLQSINDMEELAQVLQSTSVSSQQCSSQTQNLFYPDTHKSGSPVKSSVAIIPGMTAFSNFSQFANNSFYPRGQVQFPPDTSMNIYPSNQFSSSDNAGLSNAPPNVDPSNASSHIGSSNARLDAGSNASSSQKMNQFPPSNGTTTNVYSNILFHSPWHQQPHFDEPGLSNSSQASLVTNPSSITSSSNSILHNPYNSYGYGLPASSCQVSSSNMSAQYAVSSNVIGANLSENLYQPQPNIPTGSNTISSLGSSQISSALPAAPNERPDLEDFYSRYYGKTTNLLMKATKPKDASSTYQPLRSSQSVPDLTALEDQEVSRISDGSEAPVNRPLSSVVPQSRPSSTGPALTQTPLERHGFGPALDHPRPSSRTPSSTNYYGSGPTVPTFSSPTSPSNNYRGFSSAASNINTSHGSNLSNNYGQYQIPGNNIAFVQCNVLNSHPINPTSSVSSYQHINSYSMPPRLPTPASYMVTTTHNLVPLTTTTTTRTTSNTTVETRNPAVETRNPSVDTRNPTVYPSNTGSSSSASSISESNSGFVQSPLELPDPFSELDSEVQSLVCSVAEMGFPRARVARAVQRLGTQHKKLIEVLLELQRLEEEGQEAGRAEVAFYAHLGDLHKTKQHLDTCKQLVSLGFEESRVMELLLRHNNDRDRTLEDLIA</sequence>
<feature type="domain" description="UBA" evidence="2">
    <location>
        <begin position="873"/>
        <end position="916"/>
    </location>
</feature>
<feature type="region of interest" description="Disordered" evidence="1">
    <location>
        <begin position="88"/>
        <end position="115"/>
    </location>
</feature>
<dbReference type="GO" id="GO:0000813">
    <property type="term" value="C:ESCRT I complex"/>
    <property type="evidence" value="ECO:0007669"/>
    <property type="project" value="InterPro"/>
</dbReference>
<dbReference type="PROSITE" id="PS51497">
    <property type="entry name" value="UMA"/>
    <property type="match status" value="1"/>
</dbReference>
<feature type="compositionally biased region" description="Basic and acidic residues" evidence="1">
    <location>
        <begin position="249"/>
        <end position="262"/>
    </location>
</feature>
<dbReference type="GO" id="GO:0043130">
    <property type="term" value="F:ubiquitin binding"/>
    <property type="evidence" value="ECO:0007669"/>
    <property type="project" value="InterPro"/>
</dbReference>
<feature type="region of interest" description="Disordered" evidence="1">
    <location>
        <begin position="809"/>
        <end position="861"/>
    </location>
</feature>
<dbReference type="Gene3D" id="1.20.120.1920">
    <property type="entry name" value="UBAP1 SOUBA domain"/>
    <property type="match status" value="1"/>
</dbReference>
<dbReference type="GO" id="GO:0043162">
    <property type="term" value="P:ubiquitin-dependent protein catabolic process via the multivesicular body sorting pathway"/>
    <property type="evidence" value="ECO:0007669"/>
    <property type="project" value="InterPro"/>
</dbReference>
<feature type="compositionally biased region" description="Low complexity" evidence="1">
    <location>
        <begin position="842"/>
        <end position="858"/>
    </location>
</feature>
<dbReference type="InterPro" id="IPR042575">
    <property type="entry name" value="UBAP1_C"/>
</dbReference>
<feature type="region of interest" description="Disordered" evidence="1">
    <location>
        <begin position="483"/>
        <end position="512"/>
    </location>
</feature>
<evidence type="ECO:0000259" key="3">
    <source>
        <dbReference type="PROSITE" id="PS51497"/>
    </source>
</evidence>
<dbReference type="PANTHER" id="PTHR15960:SF5">
    <property type="entry name" value="LD44032P"/>
    <property type="match status" value="1"/>
</dbReference>
<protein>
    <submittedName>
        <fullName evidence="5">Sericin 1 isoform X1</fullName>
    </submittedName>
</protein>
<feature type="compositionally biased region" description="Low complexity" evidence="1">
    <location>
        <begin position="499"/>
        <end position="512"/>
    </location>
</feature>
<dbReference type="AlphaFoldDB" id="A0A8B7NQ72"/>
<dbReference type="GeneID" id="108672136"/>
<feature type="compositionally biased region" description="Polar residues" evidence="1">
    <location>
        <begin position="617"/>
        <end position="631"/>
    </location>
</feature>
<feature type="compositionally biased region" description="Low complexity" evidence="1">
    <location>
        <begin position="809"/>
        <end position="821"/>
    </location>
</feature>
<evidence type="ECO:0000256" key="1">
    <source>
        <dbReference type="SAM" id="MobiDB-lite"/>
    </source>
</evidence>
<dbReference type="PANTHER" id="PTHR15960">
    <property type="entry name" value="LD44032P"/>
    <property type="match status" value="1"/>
</dbReference>
<gene>
    <name evidence="5" type="primary">LOC108672136</name>
</gene>
<dbReference type="InterPro" id="IPR023340">
    <property type="entry name" value="UMA"/>
</dbReference>
<feature type="compositionally biased region" description="Polar residues" evidence="1">
    <location>
        <begin position="828"/>
        <end position="841"/>
    </location>
</feature>
<name>A0A8B7NQ72_HYAAZ</name>
<reference evidence="5" key="1">
    <citation type="submission" date="2025-08" db="UniProtKB">
        <authorList>
            <consortium name="RefSeq"/>
        </authorList>
    </citation>
    <scope>IDENTIFICATION</scope>
    <source>
        <tissue evidence="5">Whole organism</tissue>
    </source>
</reference>
<evidence type="ECO:0000313" key="5">
    <source>
        <dbReference type="RefSeq" id="XP_018015251.1"/>
    </source>
</evidence>
<evidence type="ECO:0000259" key="2">
    <source>
        <dbReference type="PROSITE" id="PS50030"/>
    </source>
</evidence>
<dbReference type="InterPro" id="IPR038870">
    <property type="entry name" value="UBAP1"/>
</dbReference>
<dbReference type="RefSeq" id="XP_018015251.1">
    <property type="nucleotide sequence ID" value="XM_018159762.2"/>
</dbReference>
<dbReference type="KEGG" id="hazt:108672136"/>
<feature type="region of interest" description="Disordered" evidence="1">
    <location>
        <begin position="248"/>
        <end position="275"/>
    </location>
</feature>
<feature type="region of interest" description="Disordered" evidence="1">
    <location>
        <begin position="404"/>
        <end position="465"/>
    </location>
</feature>
<proteinExistence type="predicted"/>
<dbReference type="InterPro" id="IPR015940">
    <property type="entry name" value="UBA"/>
</dbReference>
<keyword evidence="4" id="KW-1185">Reference proteome</keyword>
<feature type="region of interest" description="Disordered" evidence="1">
    <location>
        <begin position="613"/>
        <end position="719"/>
    </location>
</feature>
<feature type="compositionally biased region" description="Polar residues" evidence="1">
    <location>
        <begin position="263"/>
        <end position="275"/>
    </location>
</feature>